<dbReference type="Gene3D" id="1.10.287.110">
    <property type="entry name" value="DnaJ domain"/>
    <property type="match status" value="1"/>
</dbReference>
<feature type="coiled-coil region" evidence="1">
    <location>
        <begin position="363"/>
        <end position="406"/>
    </location>
</feature>
<feature type="domain" description="J" evidence="3">
    <location>
        <begin position="7"/>
        <end position="79"/>
    </location>
</feature>
<dbReference type="InterPro" id="IPR001623">
    <property type="entry name" value="DnaJ_domain"/>
</dbReference>
<feature type="compositionally biased region" description="Basic residues" evidence="2">
    <location>
        <begin position="247"/>
        <end position="261"/>
    </location>
</feature>
<dbReference type="AlphaFoldDB" id="A0A6P8ILY4"/>
<dbReference type="InterPro" id="IPR036869">
    <property type="entry name" value="J_dom_sf"/>
</dbReference>
<evidence type="ECO:0000256" key="1">
    <source>
        <dbReference type="SAM" id="Coils"/>
    </source>
</evidence>
<organism evidence="4 5">
    <name type="scientific">Actinia tenebrosa</name>
    <name type="common">Australian red waratah sea anemone</name>
    <dbReference type="NCBI Taxonomy" id="6105"/>
    <lineage>
        <taxon>Eukaryota</taxon>
        <taxon>Metazoa</taxon>
        <taxon>Cnidaria</taxon>
        <taxon>Anthozoa</taxon>
        <taxon>Hexacorallia</taxon>
        <taxon>Actiniaria</taxon>
        <taxon>Actiniidae</taxon>
        <taxon>Actinia</taxon>
    </lineage>
</organism>
<dbReference type="PROSITE" id="PS50076">
    <property type="entry name" value="DNAJ_2"/>
    <property type="match status" value="1"/>
</dbReference>
<feature type="region of interest" description="Disordered" evidence="2">
    <location>
        <begin position="651"/>
        <end position="680"/>
    </location>
</feature>
<dbReference type="InParanoid" id="A0A6P8ILY4"/>
<dbReference type="CDD" id="cd06257">
    <property type="entry name" value="DnaJ"/>
    <property type="match status" value="1"/>
</dbReference>
<feature type="compositionally biased region" description="Low complexity" evidence="2">
    <location>
        <begin position="277"/>
        <end position="300"/>
    </location>
</feature>
<feature type="compositionally biased region" description="Basic and acidic residues" evidence="2">
    <location>
        <begin position="158"/>
        <end position="173"/>
    </location>
</feature>
<sequence length="1251" mass="141558">MDKTLEECYITLGLSSHATKEEVRKAYKKLALKCHPDKHQNSPEANRKFQELGYAYKRIAQDEELEEINEDCSEFDYWMEVFFYCLLKEHVQVHRNTREHCCPNCAQQDCDEDEEFLDGLYKKHKRKQRETTFTDEEMKHFVKFNSLKEQREFNKKTFCDSKKSSKPKNDPKVQKVKMKTNKQLKAEQWKKEKEISTIAEEIEIKKKQEEQKIEHAKECKEMKKEKEKLECTENGIENEEQVNGNRKQTKEKPKKKHKKERVKTEDNNTQKFERQQPKTCKSTTPAAAKPAATKPAKSSSGIKRNGIPSKLIAPVFRPSKPVQQPAKRPTPITSTQSPNIWMKRLETQNEIREIQPTNEEEELRQLEIALEMSKKQVEIEKQQKQIAALQEEIRLMTLEQEKLQEQSPEKRLSDTCEADSFLDSEVKSDMLTDAENHNERLGDNDILKLNEVSADSQVAKTNEQDKKQLNISCDSGAMDDINRNECDCTCTHEVDSTLDANYAPVLHEPQEQFFRPWKNSKHQTQACASREKSNVEKNKPCPYGRNCCLGKKCKYSHFLAKGGGGVNHNQILCSEAKQHQSHGVVDTKIIDGIEHNKSSTSSQVAMANQCGIMENHLLVHEDWDKEIENNKVLSTASNLLHGLSSSSSVTELSEPWQKGQNSCSVESKGGKKDSNGCEEKEYEKKPVIYLQFDVTNEICATEDWDHEVEDSDVLDPTVTRNSFSHLTIYPTSMTEGPYEEVQGNSFSQTKYPTSMTERPHEEVQEFKAITPDNSMPIDSKTSYTIQPSVPHIIHCGEGSLNCHDGKDKEISKSSVLIGENAACMSSTCHEKTDTSWEEQSHASNNGLMNNVHIHENCREWQHEWDASFKVKQSRNITQQAVVEDARIKQVHHTLPITCHQRTAPGMYPVITDSDHSNPCTNSTQVPQHCLPFPSVGMPSVIPGSTVMHQPGLYNIPQMPSLFIPQLNCPYVQLGGSEVQSQANLLPKTATGYYPGVSNQSESSSASATSESETLKATCNSYSSISSTKQAPHLTMPNFPVLQNMYFGFQGNAPNVCTGISSNMNSVPKNIQQRSLMAVPFPLIPGFLPALPHQSLLTNNLINMSSTVGKESNNLQTLSKLTSGPVNDYSLNYKSSPSLNPSKGSRDWCTVNGPNPIQSNPLIALESNYHAILEMQMNRAPQNKDISYAKEHQTSTLHVAEETSQSTPDGEKISDNYSESEYRKKNEDMLKMNDIRKPSSVPKALSYAERHH</sequence>
<name>A0A6P8ILY4_ACTTE</name>
<dbReference type="KEGG" id="aten:116302637"/>
<keyword evidence="4" id="KW-1185">Reference proteome</keyword>
<dbReference type="GeneID" id="116302637"/>
<dbReference type="Proteomes" id="UP000515163">
    <property type="component" value="Unplaced"/>
</dbReference>
<accession>A0A6P8ILY4</accession>
<feature type="region of interest" description="Disordered" evidence="2">
    <location>
        <begin position="158"/>
        <end position="187"/>
    </location>
</feature>
<gene>
    <name evidence="5" type="primary">LOC116302637</name>
</gene>
<reference evidence="5" key="1">
    <citation type="submission" date="2025-08" db="UniProtKB">
        <authorList>
            <consortium name="RefSeq"/>
        </authorList>
    </citation>
    <scope>IDENTIFICATION</scope>
    <source>
        <tissue evidence="5">Tentacle</tissue>
    </source>
</reference>
<evidence type="ECO:0000259" key="3">
    <source>
        <dbReference type="PROSITE" id="PS50076"/>
    </source>
</evidence>
<evidence type="ECO:0000256" key="2">
    <source>
        <dbReference type="SAM" id="MobiDB-lite"/>
    </source>
</evidence>
<dbReference type="RefSeq" id="XP_031567834.1">
    <property type="nucleotide sequence ID" value="XM_031711974.1"/>
</dbReference>
<dbReference type="OrthoDB" id="552049at2759"/>
<protein>
    <submittedName>
        <fullName evidence="5">Uncharacterized protein LOC116302637 isoform X1</fullName>
    </submittedName>
</protein>
<dbReference type="PRINTS" id="PR00625">
    <property type="entry name" value="JDOMAIN"/>
</dbReference>
<keyword evidence="1" id="KW-0175">Coiled coil</keyword>
<dbReference type="Pfam" id="PF00226">
    <property type="entry name" value="DnaJ"/>
    <property type="match status" value="1"/>
</dbReference>
<feature type="compositionally biased region" description="Basic and acidic residues" evidence="2">
    <location>
        <begin position="262"/>
        <end position="276"/>
    </location>
</feature>
<feature type="region of interest" description="Disordered" evidence="2">
    <location>
        <begin position="1192"/>
        <end position="1251"/>
    </location>
</feature>
<feature type="compositionally biased region" description="Basic and acidic residues" evidence="2">
    <location>
        <begin position="1208"/>
        <end position="1236"/>
    </location>
</feature>
<dbReference type="PANTHER" id="PTHR24074">
    <property type="entry name" value="CO-CHAPERONE PROTEIN DJLA"/>
    <property type="match status" value="1"/>
</dbReference>
<dbReference type="InterPro" id="IPR050817">
    <property type="entry name" value="DjlA_DnaK_co-chaperone"/>
</dbReference>
<feature type="region of interest" description="Disordered" evidence="2">
    <location>
        <begin position="218"/>
        <end position="336"/>
    </location>
</feature>
<dbReference type="SMART" id="SM00271">
    <property type="entry name" value="DnaJ"/>
    <property type="match status" value="1"/>
</dbReference>
<evidence type="ECO:0000313" key="5">
    <source>
        <dbReference type="RefSeq" id="XP_031567834.1"/>
    </source>
</evidence>
<proteinExistence type="predicted"/>
<feature type="compositionally biased region" description="Basic and acidic residues" evidence="2">
    <location>
        <begin position="218"/>
        <end position="231"/>
    </location>
</feature>
<feature type="compositionally biased region" description="Polar residues" evidence="2">
    <location>
        <begin position="1193"/>
        <end position="1207"/>
    </location>
</feature>
<feature type="compositionally biased region" description="Basic and acidic residues" evidence="2">
    <location>
        <begin position="668"/>
        <end position="680"/>
    </location>
</feature>
<evidence type="ECO:0000313" key="4">
    <source>
        <dbReference type="Proteomes" id="UP000515163"/>
    </source>
</evidence>
<dbReference type="SUPFAM" id="SSF46565">
    <property type="entry name" value="Chaperone J-domain"/>
    <property type="match status" value="1"/>
</dbReference>